<dbReference type="SMART" id="SM00470">
    <property type="entry name" value="ParB"/>
    <property type="match status" value="1"/>
</dbReference>
<name>A0ABX8RWK8_NOCIO</name>
<feature type="compositionally biased region" description="Basic and acidic residues" evidence="1">
    <location>
        <begin position="166"/>
        <end position="189"/>
    </location>
</feature>
<accession>A0ABX8RWK8</accession>
<dbReference type="Proteomes" id="UP000694257">
    <property type="component" value="Chromosome"/>
</dbReference>
<evidence type="ECO:0000313" key="3">
    <source>
        <dbReference type="EMBL" id="QXN94028.1"/>
    </source>
</evidence>
<dbReference type="RefSeq" id="WP_218476444.1">
    <property type="nucleotide sequence ID" value="NZ_BAABJN010000018.1"/>
</dbReference>
<evidence type="ECO:0000313" key="4">
    <source>
        <dbReference type="Proteomes" id="UP000694257"/>
    </source>
</evidence>
<feature type="domain" description="ParB-like N-terminal" evidence="2">
    <location>
        <begin position="22"/>
        <end position="106"/>
    </location>
</feature>
<dbReference type="EMBL" id="CP078145">
    <property type="protein sequence ID" value="QXN94028.1"/>
    <property type="molecule type" value="Genomic_DNA"/>
</dbReference>
<proteinExistence type="predicted"/>
<keyword evidence="4" id="KW-1185">Reference proteome</keyword>
<evidence type="ECO:0000256" key="1">
    <source>
        <dbReference type="SAM" id="MobiDB-lite"/>
    </source>
</evidence>
<gene>
    <name evidence="3" type="ORF">KV110_13770</name>
</gene>
<dbReference type="InterPro" id="IPR003115">
    <property type="entry name" value="ParB_N"/>
</dbReference>
<evidence type="ECO:0000259" key="2">
    <source>
        <dbReference type="SMART" id="SM00470"/>
    </source>
</evidence>
<sequence length="284" mass="31539">MNEHSRLNVDDDASVGVADVVVEIPIESIDIGGALRVRAEDAAHTQVLANTEAELPPILVHRSTMRLIDGAHRLKAAKLKGAKLIRARFFDGTDEEAFVLAVQANIAHGLPLSILDRKAASLRIMRMYPLWSDRKVAEVAGLDHKTVGAVRRQSSGEVPQTRHRLGRDGRMRRVRRPEVDRKRRPKTCDGPEGGPATPEPAPADRVCHASVLQSLRRDPSLRLTETGRTVLRWLDASPRTPTQSADLADRIPEHCLNLVLDMARQNAANWQDFATRIGDRLQCR</sequence>
<feature type="region of interest" description="Disordered" evidence="1">
    <location>
        <begin position="150"/>
        <end position="203"/>
    </location>
</feature>
<organism evidence="3 4">
    <name type="scientific">Nocardia iowensis</name>
    <dbReference type="NCBI Taxonomy" id="204891"/>
    <lineage>
        <taxon>Bacteria</taxon>
        <taxon>Bacillati</taxon>
        <taxon>Actinomycetota</taxon>
        <taxon>Actinomycetes</taxon>
        <taxon>Mycobacteriales</taxon>
        <taxon>Nocardiaceae</taxon>
        <taxon>Nocardia</taxon>
    </lineage>
</organism>
<reference evidence="3 4" key="1">
    <citation type="submission" date="2021-07" db="EMBL/GenBank/DDBJ databases">
        <title>Whole Genome Sequence of Nocardia Iowensis.</title>
        <authorList>
            <person name="Lamm A."/>
            <person name="Collins-Fairclough A.M."/>
            <person name="Bunk B."/>
            <person name="Sproer C."/>
        </authorList>
    </citation>
    <scope>NUCLEOTIDE SEQUENCE [LARGE SCALE GENOMIC DNA]</scope>
    <source>
        <strain evidence="3 4">NRRL 5646</strain>
    </source>
</reference>
<protein>
    <submittedName>
        <fullName evidence="3">ParB/RepB/Spo0J family partition protein</fullName>
    </submittedName>
</protein>